<dbReference type="SUPFAM" id="SSF53474">
    <property type="entry name" value="alpha/beta-Hydrolases"/>
    <property type="match status" value="1"/>
</dbReference>
<dbReference type="Gene3D" id="3.40.50.1820">
    <property type="entry name" value="alpha/beta hydrolase"/>
    <property type="match status" value="1"/>
</dbReference>
<sequence length="210" mass="24320">MSFLIGVKILKKAIIYVHGKGGSALEAENFKKNCPGFDMIGIDYQEYLPWIVREKIQVKYDEIKFNYDQIDLVANSIGVYFSMLALQNSSINKALFISPILDMKKSIYDKLQLLGLTTADLENEGEIVVPGSENLSWKYLQFVEDNPINWQIPTEILYGQNDDHTSRETLDSFIQSHNAHVTIMKNGQHWFHTKEQVDFLNHWMESKIRE</sequence>
<dbReference type="GO" id="GO:0016787">
    <property type="term" value="F:hydrolase activity"/>
    <property type="evidence" value="ECO:0007669"/>
    <property type="project" value="UniProtKB-KW"/>
</dbReference>
<comment type="caution">
    <text evidence="1">The sequence shown here is derived from an EMBL/GenBank/DDBJ whole genome shotgun (WGS) entry which is preliminary data.</text>
</comment>
<reference evidence="1" key="1">
    <citation type="submission" date="2018-01" db="EMBL/GenBank/DDBJ databases">
        <title>Genome sequnecing of Lactobacillus formosensis KACC 18721.</title>
        <authorList>
            <person name="Kim S.-J."/>
            <person name="Heo J."/>
        </authorList>
    </citation>
    <scope>NUCLEOTIDE SEQUENCE</scope>
    <source>
        <strain evidence="1">KACC 18721</strain>
    </source>
</reference>
<accession>A0A2P4R3W7</accession>
<gene>
    <name evidence="1" type="ORF">C2R26_10980</name>
</gene>
<evidence type="ECO:0000313" key="1">
    <source>
        <dbReference type="EMBL" id="POH35958.1"/>
    </source>
</evidence>
<dbReference type="AlphaFoldDB" id="A0A2P4R3W7"/>
<dbReference type="InterPro" id="IPR029058">
    <property type="entry name" value="AB_hydrolase_fold"/>
</dbReference>
<name>A0A2P4R3W7_9LACO</name>
<protein>
    <submittedName>
        <fullName evidence="1">Alpha/beta hydrolase</fullName>
    </submittedName>
</protein>
<organism evidence="1">
    <name type="scientific">Companilactobacillus formosensis</name>
    <dbReference type="NCBI Taxonomy" id="1617889"/>
    <lineage>
        <taxon>Bacteria</taxon>
        <taxon>Bacillati</taxon>
        <taxon>Bacillota</taxon>
        <taxon>Bacilli</taxon>
        <taxon>Lactobacillales</taxon>
        <taxon>Lactobacillaceae</taxon>
        <taxon>Companilactobacillus</taxon>
    </lineage>
</organism>
<keyword evidence="1" id="KW-0378">Hydrolase</keyword>
<dbReference type="EMBL" id="PPWZ01000092">
    <property type="protein sequence ID" value="POH35958.1"/>
    <property type="molecule type" value="Genomic_DNA"/>
</dbReference>
<proteinExistence type="predicted"/>